<feature type="domain" description="Polysaccharide export protein N-terminal" evidence="15">
    <location>
        <begin position="47"/>
        <end position="133"/>
    </location>
</feature>
<keyword evidence="7" id="KW-0732">Signal</keyword>
<organism evidence="17 18">
    <name type="scientific">Pedobacter ginsengisoli</name>
    <dbReference type="NCBI Taxonomy" id="363852"/>
    <lineage>
        <taxon>Bacteria</taxon>
        <taxon>Pseudomonadati</taxon>
        <taxon>Bacteroidota</taxon>
        <taxon>Sphingobacteriia</taxon>
        <taxon>Sphingobacteriales</taxon>
        <taxon>Sphingobacteriaceae</taxon>
        <taxon>Pedobacter</taxon>
    </lineage>
</organism>
<keyword evidence="10" id="KW-0626">Porin</keyword>
<dbReference type="PROSITE" id="PS51257">
    <property type="entry name" value="PROKAR_LIPOPROTEIN"/>
    <property type="match status" value="1"/>
</dbReference>
<dbReference type="AlphaFoldDB" id="A0A2D1U3A3"/>
<dbReference type="Pfam" id="PF22461">
    <property type="entry name" value="SLBB_2"/>
    <property type="match status" value="1"/>
</dbReference>
<evidence type="ECO:0000256" key="4">
    <source>
        <dbReference type="ARBA" id="ARBA00022452"/>
    </source>
</evidence>
<evidence type="ECO:0000256" key="12">
    <source>
        <dbReference type="ARBA" id="ARBA00023139"/>
    </source>
</evidence>
<evidence type="ECO:0000256" key="13">
    <source>
        <dbReference type="ARBA" id="ARBA00023237"/>
    </source>
</evidence>
<evidence type="ECO:0000256" key="6">
    <source>
        <dbReference type="ARBA" id="ARBA00022692"/>
    </source>
</evidence>
<evidence type="ECO:0000256" key="10">
    <source>
        <dbReference type="ARBA" id="ARBA00023114"/>
    </source>
</evidence>
<evidence type="ECO:0000256" key="3">
    <source>
        <dbReference type="ARBA" id="ARBA00022448"/>
    </source>
</evidence>
<dbReference type="Pfam" id="PF02563">
    <property type="entry name" value="Poly_export"/>
    <property type="match status" value="1"/>
</dbReference>
<gene>
    <name evidence="17" type="ORF">CPT03_06230</name>
</gene>
<dbReference type="InterPro" id="IPR054765">
    <property type="entry name" value="SLBB_dom"/>
</dbReference>
<dbReference type="GO" id="GO:0046930">
    <property type="term" value="C:pore complex"/>
    <property type="evidence" value="ECO:0007669"/>
    <property type="project" value="UniProtKB-KW"/>
</dbReference>
<keyword evidence="14" id="KW-0449">Lipoprotein</keyword>
<evidence type="ECO:0000256" key="5">
    <source>
        <dbReference type="ARBA" id="ARBA00022597"/>
    </source>
</evidence>
<evidence type="ECO:0000313" key="17">
    <source>
        <dbReference type="EMBL" id="ATP56085.1"/>
    </source>
</evidence>
<protein>
    <submittedName>
        <fullName evidence="17">Sugar transporter</fullName>
    </submittedName>
</protein>
<name>A0A2D1U3A3_9SPHI</name>
<dbReference type="KEGG" id="pgs:CPT03_06230"/>
<dbReference type="GO" id="GO:0015288">
    <property type="term" value="F:porin activity"/>
    <property type="evidence" value="ECO:0007669"/>
    <property type="project" value="UniProtKB-KW"/>
</dbReference>
<dbReference type="Gene3D" id="3.10.560.10">
    <property type="entry name" value="Outer membrane lipoprotein wza domain like"/>
    <property type="match status" value="1"/>
</dbReference>
<dbReference type="InterPro" id="IPR003715">
    <property type="entry name" value="Poly_export_N"/>
</dbReference>
<dbReference type="InterPro" id="IPR049712">
    <property type="entry name" value="Poly_export"/>
</dbReference>
<keyword evidence="5 17" id="KW-0762">Sugar transport</keyword>
<keyword evidence="3" id="KW-0813">Transport</keyword>
<dbReference type="OrthoDB" id="662756at2"/>
<dbReference type="EMBL" id="CP024091">
    <property type="protein sequence ID" value="ATP56085.1"/>
    <property type="molecule type" value="Genomic_DNA"/>
</dbReference>
<evidence type="ECO:0000256" key="14">
    <source>
        <dbReference type="ARBA" id="ARBA00023288"/>
    </source>
</evidence>
<dbReference type="Proteomes" id="UP000223749">
    <property type="component" value="Chromosome"/>
</dbReference>
<keyword evidence="9" id="KW-0406">Ion transport</keyword>
<keyword evidence="8" id="KW-0625">Polysaccharide transport</keyword>
<comment type="subcellular location">
    <subcellularLocation>
        <location evidence="1">Cell outer membrane</location>
        <topology evidence="1">Multi-pass membrane protein</topology>
    </subcellularLocation>
</comment>
<evidence type="ECO:0000256" key="9">
    <source>
        <dbReference type="ARBA" id="ARBA00023065"/>
    </source>
</evidence>
<dbReference type="GO" id="GO:0015159">
    <property type="term" value="F:polysaccharide transmembrane transporter activity"/>
    <property type="evidence" value="ECO:0007669"/>
    <property type="project" value="InterPro"/>
</dbReference>
<reference evidence="17 18" key="1">
    <citation type="submission" date="2017-10" db="EMBL/GenBank/DDBJ databases">
        <title>Whole genome of Pedobacter ginsengisoli T01R-27 isolated from tomato rhizosphere.</title>
        <authorList>
            <person name="Weon H.-Y."/>
            <person name="Lee S.A."/>
            <person name="Sang M.K."/>
            <person name="Song J."/>
        </authorList>
    </citation>
    <scope>NUCLEOTIDE SEQUENCE [LARGE SCALE GENOMIC DNA]</scope>
    <source>
        <strain evidence="17 18">T01R-27</strain>
    </source>
</reference>
<dbReference type="GO" id="GO:0009279">
    <property type="term" value="C:cell outer membrane"/>
    <property type="evidence" value="ECO:0007669"/>
    <property type="project" value="UniProtKB-SubCell"/>
</dbReference>
<keyword evidence="13" id="KW-0998">Cell outer membrane</keyword>
<feature type="domain" description="SLBB" evidence="16">
    <location>
        <begin position="138"/>
        <end position="217"/>
    </location>
</feature>
<keyword evidence="6" id="KW-0812">Transmembrane</keyword>
<accession>A0A2D1U3A3</accession>
<evidence type="ECO:0000313" key="18">
    <source>
        <dbReference type="Proteomes" id="UP000223749"/>
    </source>
</evidence>
<evidence type="ECO:0000256" key="2">
    <source>
        <dbReference type="ARBA" id="ARBA00009450"/>
    </source>
</evidence>
<dbReference type="PANTHER" id="PTHR33619">
    <property type="entry name" value="POLYSACCHARIDE EXPORT PROTEIN GFCE-RELATED"/>
    <property type="match status" value="1"/>
</dbReference>
<evidence type="ECO:0000259" key="16">
    <source>
        <dbReference type="Pfam" id="PF22461"/>
    </source>
</evidence>
<keyword evidence="11" id="KW-0472">Membrane</keyword>
<keyword evidence="12" id="KW-0564">Palmitate</keyword>
<evidence type="ECO:0000256" key="11">
    <source>
        <dbReference type="ARBA" id="ARBA00023136"/>
    </source>
</evidence>
<comment type="similarity">
    <text evidence="2">Belongs to the BexD/CtrA/VexA family.</text>
</comment>
<keyword evidence="18" id="KW-1185">Reference proteome</keyword>
<evidence type="ECO:0000256" key="7">
    <source>
        <dbReference type="ARBA" id="ARBA00022729"/>
    </source>
</evidence>
<evidence type="ECO:0000256" key="8">
    <source>
        <dbReference type="ARBA" id="ARBA00023047"/>
    </source>
</evidence>
<evidence type="ECO:0000259" key="15">
    <source>
        <dbReference type="Pfam" id="PF02563"/>
    </source>
</evidence>
<evidence type="ECO:0000256" key="1">
    <source>
        <dbReference type="ARBA" id="ARBA00004571"/>
    </source>
</evidence>
<dbReference type="PANTHER" id="PTHR33619:SF3">
    <property type="entry name" value="POLYSACCHARIDE EXPORT PROTEIN GFCE-RELATED"/>
    <property type="match status" value="1"/>
</dbReference>
<dbReference type="GO" id="GO:0006811">
    <property type="term" value="P:monoatomic ion transport"/>
    <property type="evidence" value="ECO:0007669"/>
    <property type="project" value="UniProtKB-KW"/>
</dbReference>
<proteinExistence type="inferred from homology"/>
<sequence length="254" mass="28189">MNLRCLLCYLMLIILSSCSRQRNLVYFSDLKGTNEISSQVLEAGEPTILENDVLGITVNSTSPESNILFAPVPGSPTMGGMYEREGYRVNKQGYVKFPVIGQIKLQGLTVGQAQALMESELNKYVKNAIVNIKFMNFKVTVIGEVNHPSTFTVTSEKINLLEALGLAGDMTPYGKRENVLLIREVDGQRRMERVNLNSKDVLSSPYFYLKQNDVIYVEPDKAKSVEVSNNNRLMPLIVAAISAVAVLATTFLNK</sequence>
<keyword evidence="4" id="KW-1134">Transmembrane beta strand</keyword>